<keyword evidence="3" id="KW-1185">Reference proteome</keyword>
<evidence type="ECO:0000313" key="2">
    <source>
        <dbReference type="EMBL" id="KIM60771.1"/>
    </source>
</evidence>
<dbReference type="Proteomes" id="UP000053989">
    <property type="component" value="Unassembled WGS sequence"/>
</dbReference>
<dbReference type="HOGENOM" id="CLU_1462161_0_0_1"/>
<reference evidence="3" key="2">
    <citation type="submission" date="2015-01" db="EMBL/GenBank/DDBJ databases">
        <title>Evolutionary Origins and Diversification of the Mycorrhizal Mutualists.</title>
        <authorList>
            <consortium name="DOE Joint Genome Institute"/>
            <consortium name="Mycorrhizal Genomics Consortium"/>
            <person name="Kohler A."/>
            <person name="Kuo A."/>
            <person name="Nagy L.G."/>
            <person name="Floudas D."/>
            <person name="Copeland A."/>
            <person name="Barry K.W."/>
            <person name="Cichocki N."/>
            <person name="Veneault-Fourrey C."/>
            <person name="LaButti K."/>
            <person name="Lindquist E.A."/>
            <person name="Lipzen A."/>
            <person name="Lundell T."/>
            <person name="Morin E."/>
            <person name="Murat C."/>
            <person name="Riley R."/>
            <person name="Ohm R."/>
            <person name="Sun H."/>
            <person name="Tunlid A."/>
            <person name="Henrissat B."/>
            <person name="Grigoriev I.V."/>
            <person name="Hibbett D.S."/>
            <person name="Martin F."/>
        </authorList>
    </citation>
    <scope>NUCLEOTIDE SEQUENCE [LARGE SCALE GENOMIC DNA]</scope>
    <source>
        <strain evidence="3">Foug A</strain>
    </source>
</reference>
<evidence type="ECO:0000313" key="3">
    <source>
        <dbReference type="Proteomes" id="UP000053989"/>
    </source>
</evidence>
<accession>A0A0C3DXZ7</accession>
<dbReference type="InParanoid" id="A0A0C3DXZ7"/>
<feature type="region of interest" description="Disordered" evidence="1">
    <location>
        <begin position="1"/>
        <end position="24"/>
    </location>
</feature>
<protein>
    <submittedName>
        <fullName evidence="2">Uncharacterized protein</fullName>
    </submittedName>
</protein>
<gene>
    <name evidence="2" type="ORF">SCLCIDRAFT_9581</name>
</gene>
<evidence type="ECO:0000256" key="1">
    <source>
        <dbReference type="SAM" id="MobiDB-lite"/>
    </source>
</evidence>
<sequence length="185" mass="19325">MTSRKNSVFPCSDTNGNGLPSRPATGDLGSSEFAFGANYGRAPLSYLLISRVALEISHVQGMLGRNNPFVPSASAVSNSEAGHAVGRVAAAALVFSGGNTAAKMTEGETSDKPVPPAPPGLRVPVVRQPELDPEPEPELELEQQGECVEIIVARSSSINTVVYLRTGPCNVSKYICDIAAAMKAQ</sequence>
<proteinExistence type="predicted"/>
<name>A0A0C3DXZ7_9AGAM</name>
<organism evidence="2 3">
    <name type="scientific">Scleroderma citrinum Foug A</name>
    <dbReference type="NCBI Taxonomy" id="1036808"/>
    <lineage>
        <taxon>Eukaryota</taxon>
        <taxon>Fungi</taxon>
        <taxon>Dikarya</taxon>
        <taxon>Basidiomycota</taxon>
        <taxon>Agaricomycotina</taxon>
        <taxon>Agaricomycetes</taxon>
        <taxon>Agaricomycetidae</taxon>
        <taxon>Boletales</taxon>
        <taxon>Sclerodermatineae</taxon>
        <taxon>Sclerodermataceae</taxon>
        <taxon>Scleroderma</taxon>
    </lineage>
</organism>
<reference evidence="2 3" key="1">
    <citation type="submission" date="2014-04" db="EMBL/GenBank/DDBJ databases">
        <authorList>
            <consortium name="DOE Joint Genome Institute"/>
            <person name="Kuo A."/>
            <person name="Kohler A."/>
            <person name="Nagy L.G."/>
            <person name="Floudas D."/>
            <person name="Copeland A."/>
            <person name="Barry K.W."/>
            <person name="Cichocki N."/>
            <person name="Veneault-Fourrey C."/>
            <person name="LaButti K."/>
            <person name="Lindquist E.A."/>
            <person name="Lipzen A."/>
            <person name="Lundell T."/>
            <person name="Morin E."/>
            <person name="Murat C."/>
            <person name="Sun H."/>
            <person name="Tunlid A."/>
            <person name="Henrissat B."/>
            <person name="Grigoriev I.V."/>
            <person name="Hibbett D.S."/>
            <person name="Martin F."/>
            <person name="Nordberg H.P."/>
            <person name="Cantor M.N."/>
            <person name="Hua S.X."/>
        </authorList>
    </citation>
    <scope>NUCLEOTIDE SEQUENCE [LARGE SCALE GENOMIC DNA]</scope>
    <source>
        <strain evidence="2 3">Foug A</strain>
    </source>
</reference>
<dbReference type="AlphaFoldDB" id="A0A0C3DXZ7"/>
<dbReference type="EMBL" id="KN822058">
    <property type="protein sequence ID" value="KIM60771.1"/>
    <property type="molecule type" value="Genomic_DNA"/>
</dbReference>